<comment type="caution">
    <text evidence="1">The sequence shown here is derived from an EMBL/GenBank/DDBJ whole genome shotgun (WGS) entry which is preliminary data.</text>
</comment>
<evidence type="ECO:0000313" key="2">
    <source>
        <dbReference type="Proteomes" id="UP000266841"/>
    </source>
</evidence>
<dbReference type="PANTHER" id="PTHR45661:SF3">
    <property type="entry name" value="IG-LIKE DOMAIN-CONTAINING PROTEIN"/>
    <property type="match status" value="1"/>
</dbReference>
<dbReference type="SUPFAM" id="SSF52058">
    <property type="entry name" value="L domain-like"/>
    <property type="match status" value="1"/>
</dbReference>
<sequence length="587" mass="65430">MDYYYGYEASNLQEKEATQHPPRDSALKERLGVDDESRTPQTTSCISQQALCAHPSRMLSQVIALLRNNEKAKRSISGAAPSIMLGRLRRMLRRRLRVVARSQADYKDPLSIQRSSTQTQELAESFVLYEGEKIADELITRVRIGPEVTVIPDSAFLGYTNLTEVQLPEGLKVVGQCAFQYCKSLRSVTIPSTVAELGEGAFYSCSNLVELQLNEGLEIIEREAFQNCTALRSVTLPSTVTELDEGTFYDCSNLVNLQLNEGLEIIRDYAFKYCKSLRSVTLPSTVNELGQEAFFGCINLVDLQLNEGLKIIGMAAFYFSSALRSVTLPSTVTELGNGAFLDCRNLAELHLNEGLQVIGEDAFCNCMTLQSVTIPSTVTNLGRGAFNGCMSLSEVIVLGGERFMNRDFLVHGLFDEEQGLLNHRSINNFLIDGTGFGLYGRFAFHYCPLNTVKVSMFNVLSERMDRLPQECRRSVEERIRGLNRLEVTQDGNVLACFPVVRSNGNANVRDTNLETARSAYQFLRWIAFHELKESSILIELAMWKSKVDGSVSVLPREDCRVAIPGPAKTAIMEYCGFEGFLKPATDD</sequence>
<dbReference type="InterPro" id="IPR026906">
    <property type="entry name" value="LRR_5"/>
</dbReference>
<keyword evidence="2" id="KW-1185">Reference proteome</keyword>
<dbReference type="AlphaFoldDB" id="K0R9G1"/>
<evidence type="ECO:0008006" key="3">
    <source>
        <dbReference type="Google" id="ProtNLM"/>
    </source>
</evidence>
<dbReference type="Gene3D" id="3.80.10.10">
    <property type="entry name" value="Ribonuclease Inhibitor"/>
    <property type="match status" value="2"/>
</dbReference>
<dbReference type="Pfam" id="PF13306">
    <property type="entry name" value="LRR_5"/>
    <property type="match status" value="2"/>
</dbReference>
<dbReference type="EMBL" id="AGNL01044494">
    <property type="protein sequence ID" value="EJK49720.1"/>
    <property type="molecule type" value="Genomic_DNA"/>
</dbReference>
<proteinExistence type="predicted"/>
<organism evidence="1 2">
    <name type="scientific">Thalassiosira oceanica</name>
    <name type="common">Marine diatom</name>
    <dbReference type="NCBI Taxonomy" id="159749"/>
    <lineage>
        <taxon>Eukaryota</taxon>
        <taxon>Sar</taxon>
        <taxon>Stramenopiles</taxon>
        <taxon>Ochrophyta</taxon>
        <taxon>Bacillariophyta</taxon>
        <taxon>Coscinodiscophyceae</taxon>
        <taxon>Thalassiosirophycidae</taxon>
        <taxon>Thalassiosirales</taxon>
        <taxon>Thalassiosiraceae</taxon>
        <taxon>Thalassiosira</taxon>
    </lineage>
</organism>
<dbReference type="PANTHER" id="PTHR45661">
    <property type="entry name" value="SURFACE ANTIGEN"/>
    <property type="match status" value="1"/>
</dbReference>
<accession>K0R9G1</accession>
<reference evidence="1 2" key="1">
    <citation type="journal article" date="2012" name="Genome Biol.">
        <title>Genome and low-iron response of an oceanic diatom adapted to chronic iron limitation.</title>
        <authorList>
            <person name="Lommer M."/>
            <person name="Specht M."/>
            <person name="Roy A.S."/>
            <person name="Kraemer L."/>
            <person name="Andreson R."/>
            <person name="Gutowska M.A."/>
            <person name="Wolf J."/>
            <person name="Bergner S.V."/>
            <person name="Schilhabel M.B."/>
            <person name="Klostermeier U.C."/>
            <person name="Beiko R.G."/>
            <person name="Rosenstiel P."/>
            <person name="Hippler M."/>
            <person name="Laroche J."/>
        </authorList>
    </citation>
    <scope>NUCLEOTIDE SEQUENCE [LARGE SCALE GENOMIC DNA]</scope>
    <source>
        <strain evidence="1 2">CCMP1005</strain>
    </source>
</reference>
<protein>
    <recommendedName>
        <fullName evidence="3">Leucine-rich repeat domain-containing protein</fullName>
    </recommendedName>
</protein>
<evidence type="ECO:0000313" key="1">
    <source>
        <dbReference type="EMBL" id="EJK49720.1"/>
    </source>
</evidence>
<dbReference type="eggNOG" id="ENOG502QQD8">
    <property type="taxonomic scope" value="Eukaryota"/>
</dbReference>
<dbReference type="Proteomes" id="UP000266841">
    <property type="component" value="Unassembled WGS sequence"/>
</dbReference>
<gene>
    <name evidence="1" type="ORF">THAOC_31370</name>
</gene>
<dbReference type="InterPro" id="IPR032675">
    <property type="entry name" value="LRR_dom_sf"/>
</dbReference>
<dbReference type="OrthoDB" id="2015831at2759"/>
<dbReference type="InterPro" id="IPR053139">
    <property type="entry name" value="Surface_bspA-like"/>
</dbReference>
<name>K0R9G1_THAOC</name>